<dbReference type="EMBL" id="CP036271">
    <property type="protein sequence ID" value="QDT52889.1"/>
    <property type="molecule type" value="Genomic_DNA"/>
</dbReference>
<sequence length="150" mass="15558">MSGERWIVVGCVLAGLAVVFGAFAAHGLDTRLPVQYAEQTRVVVGETVPAARKYIADFKTAAEYQMFHALGMIACGLVAIRRPAASLNVAGWCFLLGTVLFSGSLYALVLRGVTKLGMITPFGGMLFIVGWVALAIGAAGSGRPTAGAAP</sequence>
<keyword evidence="5 6" id="KW-0472">Membrane</keyword>
<reference evidence="7 8" key="1">
    <citation type="submission" date="2019-02" db="EMBL/GenBank/DDBJ databases">
        <title>Deep-cultivation of Planctomycetes and their phenomic and genomic characterization uncovers novel biology.</title>
        <authorList>
            <person name="Wiegand S."/>
            <person name="Jogler M."/>
            <person name="Boedeker C."/>
            <person name="Pinto D."/>
            <person name="Vollmers J."/>
            <person name="Rivas-Marin E."/>
            <person name="Kohn T."/>
            <person name="Peeters S.H."/>
            <person name="Heuer A."/>
            <person name="Rast P."/>
            <person name="Oberbeckmann S."/>
            <person name="Bunk B."/>
            <person name="Jeske O."/>
            <person name="Meyerdierks A."/>
            <person name="Storesund J.E."/>
            <person name="Kallscheuer N."/>
            <person name="Luecker S."/>
            <person name="Lage O.M."/>
            <person name="Pohl T."/>
            <person name="Merkel B.J."/>
            <person name="Hornburger P."/>
            <person name="Mueller R.-W."/>
            <person name="Bruemmer F."/>
            <person name="Labrenz M."/>
            <person name="Spormann A.M."/>
            <person name="Op den Camp H."/>
            <person name="Overmann J."/>
            <person name="Amann R."/>
            <person name="Jetten M.S.M."/>
            <person name="Mascher T."/>
            <person name="Medema M.H."/>
            <person name="Devos D.P."/>
            <person name="Kaster A.-K."/>
            <person name="Ovreas L."/>
            <person name="Rohde M."/>
            <person name="Galperin M.Y."/>
            <person name="Jogler C."/>
        </authorList>
    </citation>
    <scope>NUCLEOTIDE SEQUENCE [LARGE SCALE GENOMIC DNA]</scope>
    <source>
        <strain evidence="7 8">Pan44</strain>
    </source>
</reference>
<evidence type="ECO:0000256" key="5">
    <source>
        <dbReference type="ARBA" id="ARBA00023136"/>
    </source>
</evidence>
<dbReference type="InParanoid" id="A0A517S9T5"/>
<evidence type="ECO:0000313" key="7">
    <source>
        <dbReference type="EMBL" id="QDT52889.1"/>
    </source>
</evidence>
<dbReference type="FunCoup" id="A0A517S9T5">
    <property type="interactions" value="295"/>
</dbReference>
<evidence type="ECO:0008006" key="9">
    <source>
        <dbReference type="Google" id="ProtNLM"/>
    </source>
</evidence>
<gene>
    <name evidence="7" type="ORF">Pan44_09020</name>
</gene>
<accession>A0A517S9T5</accession>
<evidence type="ECO:0000256" key="3">
    <source>
        <dbReference type="ARBA" id="ARBA00022692"/>
    </source>
</evidence>
<dbReference type="PANTHER" id="PTHR43461">
    <property type="entry name" value="TRANSMEMBRANE PROTEIN 256"/>
    <property type="match status" value="1"/>
</dbReference>
<dbReference type="Pfam" id="PF04241">
    <property type="entry name" value="DUF423"/>
    <property type="match status" value="1"/>
</dbReference>
<dbReference type="AlphaFoldDB" id="A0A517S9T5"/>
<dbReference type="KEGG" id="ccos:Pan44_09020"/>
<evidence type="ECO:0000313" key="8">
    <source>
        <dbReference type="Proteomes" id="UP000315700"/>
    </source>
</evidence>
<comment type="subcellular location">
    <subcellularLocation>
        <location evidence="1">Membrane</location>
        <topology evidence="1">Multi-pass membrane protein</topology>
    </subcellularLocation>
</comment>
<feature type="transmembrane region" description="Helical" evidence="6">
    <location>
        <begin position="89"/>
        <end position="110"/>
    </location>
</feature>
<evidence type="ECO:0000256" key="4">
    <source>
        <dbReference type="ARBA" id="ARBA00022989"/>
    </source>
</evidence>
<dbReference type="InterPro" id="IPR006696">
    <property type="entry name" value="DUF423"/>
</dbReference>
<keyword evidence="3 6" id="KW-0812">Transmembrane</keyword>
<evidence type="ECO:0000256" key="6">
    <source>
        <dbReference type="SAM" id="Phobius"/>
    </source>
</evidence>
<organism evidence="7 8">
    <name type="scientific">Caulifigura coniformis</name>
    <dbReference type="NCBI Taxonomy" id="2527983"/>
    <lineage>
        <taxon>Bacteria</taxon>
        <taxon>Pseudomonadati</taxon>
        <taxon>Planctomycetota</taxon>
        <taxon>Planctomycetia</taxon>
        <taxon>Planctomycetales</taxon>
        <taxon>Planctomycetaceae</taxon>
        <taxon>Caulifigura</taxon>
    </lineage>
</organism>
<dbReference type="RefSeq" id="WP_197453837.1">
    <property type="nucleotide sequence ID" value="NZ_CP036271.1"/>
</dbReference>
<dbReference type="Proteomes" id="UP000315700">
    <property type="component" value="Chromosome"/>
</dbReference>
<dbReference type="PANTHER" id="PTHR43461:SF1">
    <property type="entry name" value="TRANSMEMBRANE PROTEIN 256"/>
    <property type="match status" value="1"/>
</dbReference>
<proteinExistence type="inferred from homology"/>
<feature type="transmembrane region" description="Helical" evidence="6">
    <location>
        <begin position="122"/>
        <end position="140"/>
    </location>
</feature>
<keyword evidence="8" id="KW-1185">Reference proteome</keyword>
<evidence type="ECO:0000256" key="2">
    <source>
        <dbReference type="ARBA" id="ARBA00009694"/>
    </source>
</evidence>
<name>A0A517S9T5_9PLAN</name>
<dbReference type="GO" id="GO:0005886">
    <property type="term" value="C:plasma membrane"/>
    <property type="evidence" value="ECO:0007669"/>
    <property type="project" value="TreeGrafter"/>
</dbReference>
<keyword evidence="4 6" id="KW-1133">Transmembrane helix</keyword>
<comment type="similarity">
    <text evidence="2">Belongs to the UPF0382 family.</text>
</comment>
<protein>
    <recommendedName>
        <fullName evidence="9">DUF423 domain-containing protein</fullName>
    </recommendedName>
</protein>
<feature type="transmembrane region" description="Helical" evidence="6">
    <location>
        <begin position="6"/>
        <end position="25"/>
    </location>
</feature>
<evidence type="ECO:0000256" key="1">
    <source>
        <dbReference type="ARBA" id="ARBA00004141"/>
    </source>
</evidence>
<feature type="transmembrane region" description="Helical" evidence="6">
    <location>
        <begin position="66"/>
        <end position="83"/>
    </location>
</feature>